<evidence type="ECO:0000256" key="2">
    <source>
        <dbReference type="ARBA" id="ARBA00022723"/>
    </source>
</evidence>
<feature type="compositionally biased region" description="Polar residues" evidence="6">
    <location>
        <begin position="809"/>
        <end position="827"/>
    </location>
</feature>
<dbReference type="GO" id="GO:0005634">
    <property type="term" value="C:nucleus"/>
    <property type="evidence" value="ECO:0007669"/>
    <property type="project" value="UniProtKB-SubCell"/>
</dbReference>
<organism evidence="8 9">
    <name type="scientific">Turnera subulata</name>
    <dbReference type="NCBI Taxonomy" id="218843"/>
    <lineage>
        <taxon>Eukaryota</taxon>
        <taxon>Viridiplantae</taxon>
        <taxon>Streptophyta</taxon>
        <taxon>Embryophyta</taxon>
        <taxon>Tracheophyta</taxon>
        <taxon>Spermatophyta</taxon>
        <taxon>Magnoliopsida</taxon>
        <taxon>eudicotyledons</taxon>
        <taxon>Gunneridae</taxon>
        <taxon>Pentapetalae</taxon>
        <taxon>rosids</taxon>
        <taxon>fabids</taxon>
        <taxon>Malpighiales</taxon>
        <taxon>Passifloraceae</taxon>
        <taxon>Turnera</taxon>
    </lineage>
</organism>
<dbReference type="AlphaFoldDB" id="A0A9Q0JGY2"/>
<dbReference type="InterPro" id="IPR011011">
    <property type="entry name" value="Znf_FYVE_PHD"/>
</dbReference>
<feature type="compositionally biased region" description="Basic and acidic residues" evidence="6">
    <location>
        <begin position="287"/>
        <end position="297"/>
    </location>
</feature>
<feature type="compositionally biased region" description="Low complexity" evidence="6">
    <location>
        <begin position="702"/>
        <end position="714"/>
    </location>
</feature>
<dbReference type="PANTHER" id="PTHR14571:SF9">
    <property type="entry name" value="HISTONE-LYSINE N-METHYLTRANSFERASE SET-26-RELATED"/>
    <property type="match status" value="1"/>
</dbReference>
<feature type="compositionally biased region" description="Low complexity" evidence="6">
    <location>
        <begin position="901"/>
        <end position="916"/>
    </location>
</feature>
<feature type="compositionally biased region" description="Polar residues" evidence="6">
    <location>
        <begin position="715"/>
        <end position="740"/>
    </location>
</feature>
<evidence type="ECO:0000256" key="1">
    <source>
        <dbReference type="ARBA" id="ARBA00004123"/>
    </source>
</evidence>
<gene>
    <name evidence="8" type="ORF">Tsubulata_023154</name>
</gene>
<evidence type="ECO:0000256" key="5">
    <source>
        <dbReference type="ARBA" id="ARBA00023242"/>
    </source>
</evidence>
<dbReference type="InterPro" id="IPR019786">
    <property type="entry name" value="Zinc_finger_PHD-type_CS"/>
</dbReference>
<feature type="region of interest" description="Disordered" evidence="6">
    <location>
        <begin position="1"/>
        <end position="20"/>
    </location>
</feature>
<feature type="compositionally biased region" description="Basic and acidic residues" evidence="6">
    <location>
        <begin position="840"/>
        <end position="859"/>
    </location>
</feature>
<name>A0A9Q0JGY2_9ROSI</name>
<sequence length="1132" mass="125157">MKGRSHRFQSHHHHHEPHPHDDWVDGSWTVDCLCGVNFDDGEEMVNCDECGVWVHTRCSRYVKGEESFTCDKCKAKNHNNYNNNNSSHNYINSNDNSEETEVAQLLVELPTKTIRLENNGSYTGGGRLRLWTDIPMEERVHVQGIPGGDPQLFTSGRLSSVFSPQLWKCTGHVPKKLNFRYREFPGWDVGARNEQENDNMVDKGAGVLFSLSKDTPLLQTPPLPGLGRRNQEGARLHRNVNKVWEEQQEASVNKERSLIRPVFIHSGKKKKEDLGTSRDRSSKKKARTADKEADPRRRSSHTSNTAFTSTSDAQSLEFHEDRTSKSVKSQSTKDTKIKDSVIQEYESDCLIPTENAVEIPKNIIAVIQHSSEDLPSIAGLGIKGDALQVSPYECTLTEEALPKHNDVARVAVKSEGDEVSNSDRFENTKGTVHNDVTRSNDQIISSAREANDNQSIAVDNQTKVKADAADDAAMRLLTCESSPGDAKDIGLLSDKPTQNSEMDDAAVSGSEVSILKPKEVDRTLAVSDCHMDKTNELSCDLSQQLKQDEERSEGSVAVEKSPVQTNYVVGSADEFPKLDGTIFSSPPFPSQCKLALSVGFSHLTSSAAGVSSLSASDNLQSACTPNFNHDTRQQATPDSISAIKKEQAASDVVRDEDRPDLQRLAAKEHPKSSLDSASKASNPNKISHTSTSRRTQSDSKDSVLYSSSKASSASNGCESIQSLQNESSSHVQNKSLTSVLLSKGEKISQSNSHSVSKANHSLSMNPSAPSHSPATLSDEELALLLHQELNSSPRVPRVPRVRHAGSLPHLTSPTATSMLIKRTSSSGGKDHNLVSRRKSKEAFKDEHRRSLEIDAEAKRTGRMPSPTDRRRQDVGYSADGLAKREDYGSPSGPHSVKKNHPPASTSTANSCPSSSTEVNDHHLSYTRNSSRDISDEDAGTVRASVHRTLPSLINEIMSKGRRMTYEELCNAVLPHWHNLRKHNGERYAYSSHSQAVLDCLRNRHEWARLVDRGPKTNPSRKRRKFDPEESEDNDYGKGRSVREGDGDNVEAQREEFPKGKRKARKRRRLALQGRGIKDVRKRQKAELHTDDGSGQFSNSSEETLFSEDEIQDSEAGPIDRWASDSSNEAGTL</sequence>
<feature type="compositionally biased region" description="Polar residues" evidence="6">
    <location>
        <begin position="1092"/>
        <end position="1103"/>
    </location>
</feature>
<evidence type="ECO:0000313" key="9">
    <source>
        <dbReference type="Proteomes" id="UP001141552"/>
    </source>
</evidence>
<feature type="domain" description="Zinc finger PHD-type" evidence="7">
    <location>
        <begin position="31"/>
        <end position="74"/>
    </location>
</feature>
<reference evidence="8" key="2">
    <citation type="journal article" date="2023" name="Plants (Basel)">
        <title>Annotation of the Turnera subulata (Passifloraceae) Draft Genome Reveals the S-Locus Evolved after the Divergence of Turneroideae from Passifloroideae in a Stepwise Manner.</title>
        <authorList>
            <person name="Henning P.M."/>
            <person name="Roalson E.H."/>
            <person name="Mir W."/>
            <person name="McCubbin A.G."/>
            <person name="Shore J.S."/>
        </authorList>
    </citation>
    <scope>NUCLEOTIDE SEQUENCE</scope>
    <source>
        <strain evidence="8">F60SS</strain>
    </source>
</reference>
<dbReference type="InterPro" id="IPR056065">
    <property type="entry name" value="DUF7648"/>
</dbReference>
<keyword evidence="3" id="KW-0863">Zinc-finger</keyword>
<feature type="compositionally biased region" description="Basic residues" evidence="6">
    <location>
        <begin position="1"/>
        <end position="17"/>
    </location>
</feature>
<feature type="region of interest" description="Disordered" evidence="6">
    <location>
        <begin position="1010"/>
        <end position="1132"/>
    </location>
</feature>
<dbReference type="EMBL" id="JAKUCV010002811">
    <property type="protein sequence ID" value="KAJ4841333.1"/>
    <property type="molecule type" value="Genomic_DNA"/>
</dbReference>
<dbReference type="GO" id="GO:0008270">
    <property type="term" value="F:zinc ion binding"/>
    <property type="evidence" value="ECO:0007669"/>
    <property type="project" value="UniProtKB-KW"/>
</dbReference>
<feature type="region of interest" description="Disordered" evidence="6">
    <location>
        <begin position="269"/>
        <end position="336"/>
    </location>
</feature>
<feature type="compositionally biased region" description="Polar residues" evidence="6">
    <location>
        <begin position="747"/>
        <end position="775"/>
    </location>
</feature>
<evidence type="ECO:0000256" key="3">
    <source>
        <dbReference type="ARBA" id="ARBA00022771"/>
    </source>
</evidence>
<dbReference type="PANTHER" id="PTHR14571">
    <property type="entry name" value="HISTONE-LYSINE N-METHYLTRANSFERASE SET-26-RELATED"/>
    <property type="match status" value="1"/>
</dbReference>
<keyword evidence="5" id="KW-0539">Nucleus</keyword>
<evidence type="ECO:0000256" key="4">
    <source>
        <dbReference type="ARBA" id="ARBA00022833"/>
    </source>
</evidence>
<dbReference type="InterPro" id="IPR001965">
    <property type="entry name" value="Znf_PHD"/>
</dbReference>
<feature type="compositionally biased region" description="Basic and acidic residues" evidence="6">
    <location>
        <begin position="1034"/>
        <end position="1058"/>
    </location>
</feature>
<accession>A0A9Q0JGY2</accession>
<evidence type="ECO:0000259" key="7">
    <source>
        <dbReference type="SMART" id="SM00249"/>
    </source>
</evidence>
<evidence type="ECO:0000256" key="6">
    <source>
        <dbReference type="SAM" id="MobiDB-lite"/>
    </source>
</evidence>
<feature type="region of interest" description="Disordered" evidence="6">
    <location>
        <begin position="804"/>
        <end position="939"/>
    </location>
</feature>
<keyword evidence="4" id="KW-0862">Zinc</keyword>
<dbReference type="SMART" id="SM00249">
    <property type="entry name" value="PHD"/>
    <property type="match status" value="1"/>
</dbReference>
<dbReference type="Proteomes" id="UP001141552">
    <property type="component" value="Unassembled WGS sequence"/>
</dbReference>
<comment type="subcellular location">
    <subcellularLocation>
        <location evidence="1">Nucleus</location>
    </subcellularLocation>
</comment>
<dbReference type="Pfam" id="PF24659">
    <property type="entry name" value="DUF7648"/>
    <property type="match status" value="1"/>
</dbReference>
<dbReference type="PROSITE" id="PS01359">
    <property type="entry name" value="ZF_PHD_1"/>
    <property type="match status" value="1"/>
</dbReference>
<dbReference type="SUPFAM" id="SSF57903">
    <property type="entry name" value="FYVE/PHD zinc finger"/>
    <property type="match status" value="1"/>
</dbReference>
<feature type="compositionally biased region" description="Basic residues" evidence="6">
    <location>
        <begin position="1059"/>
        <end position="1069"/>
    </location>
</feature>
<reference evidence="8" key="1">
    <citation type="submission" date="2022-02" db="EMBL/GenBank/DDBJ databases">
        <authorList>
            <person name="Henning P.M."/>
            <person name="McCubbin A.G."/>
            <person name="Shore J.S."/>
        </authorList>
    </citation>
    <scope>NUCLEOTIDE SEQUENCE</scope>
    <source>
        <strain evidence="8">F60SS</strain>
        <tissue evidence="8">Leaves</tissue>
    </source>
</reference>
<feature type="compositionally biased region" description="Polar residues" evidence="6">
    <location>
        <begin position="301"/>
        <end position="314"/>
    </location>
</feature>
<protein>
    <recommendedName>
        <fullName evidence="7">Zinc finger PHD-type domain-containing protein</fullName>
    </recommendedName>
</protein>
<dbReference type="OrthoDB" id="79252at2759"/>
<feature type="region of interest" description="Disordered" evidence="6">
    <location>
        <begin position="664"/>
        <end position="775"/>
    </location>
</feature>
<keyword evidence="2" id="KW-0479">Metal-binding</keyword>
<feature type="compositionally biased region" description="Basic and acidic residues" evidence="6">
    <location>
        <begin position="270"/>
        <end position="280"/>
    </location>
</feature>
<keyword evidence="9" id="KW-1185">Reference proteome</keyword>
<evidence type="ECO:0000313" key="8">
    <source>
        <dbReference type="EMBL" id="KAJ4841333.1"/>
    </source>
</evidence>
<dbReference type="InterPro" id="IPR013083">
    <property type="entry name" value="Znf_RING/FYVE/PHD"/>
</dbReference>
<proteinExistence type="predicted"/>
<feature type="region of interest" description="Disordered" evidence="6">
    <location>
        <begin position="414"/>
        <end position="433"/>
    </location>
</feature>
<comment type="caution">
    <text evidence="8">The sequence shown here is derived from an EMBL/GenBank/DDBJ whole genome shotgun (WGS) entry which is preliminary data.</text>
</comment>
<feature type="compositionally biased region" description="Basic and acidic residues" evidence="6">
    <location>
        <begin position="414"/>
        <end position="427"/>
    </location>
</feature>
<dbReference type="Gene3D" id="3.30.40.10">
    <property type="entry name" value="Zinc/RING finger domain, C3HC4 (zinc finger)"/>
    <property type="match status" value="1"/>
</dbReference>
<feature type="compositionally biased region" description="Basic and acidic residues" evidence="6">
    <location>
        <begin position="918"/>
        <end position="933"/>
    </location>
</feature>
<feature type="compositionally biased region" description="Polar residues" evidence="6">
    <location>
        <begin position="673"/>
        <end position="694"/>
    </location>
</feature>
<feature type="compositionally biased region" description="Polar residues" evidence="6">
    <location>
        <begin position="1123"/>
        <end position="1132"/>
    </location>
</feature>